<evidence type="ECO:0000256" key="4">
    <source>
        <dbReference type="ARBA" id="ARBA00023136"/>
    </source>
</evidence>
<evidence type="ECO:0000256" key="3">
    <source>
        <dbReference type="ARBA" id="ARBA00022989"/>
    </source>
</evidence>
<keyword evidence="7" id="KW-1185">Reference proteome</keyword>
<feature type="transmembrane region" description="Helical" evidence="5">
    <location>
        <begin position="176"/>
        <end position="197"/>
    </location>
</feature>
<protein>
    <recommendedName>
        <fullName evidence="5">Probable membrane transporter protein</fullName>
    </recommendedName>
</protein>
<keyword evidence="2 5" id="KW-0812">Transmembrane</keyword>
<feature type="transmembrane region" description="Helical" evidence="5">
    <location>
        <begin position="137"/>
        <end position="164"/>
    </location>
</feature>
<evidence type="ECO:0000313" key="7">
    <source>
        <dbReference type="Proteomes" id="UP000075606"/>
    </source>
</evidence>
<gene>
    <name evidence="6" type="ORF">AWW68_18990</name>
</gene>
<reference evidence="6 7" key="1">
    <citation type="submission" date="2016-01" db="EMBL/GenBank/DDBJ databases">
        <title>Genome sequencing of Roseivirga spongicola UST030701-084.</title>
        <authorList>
            <person name="Selvaratnam C."/>
            <person name="Thevarajoo S."/>
            <person name="Goh K.M."/>
            <person name="Ee R."/>
            <person name="Chan K.-G."/>
            <person name="Chong C.S."/>
        </authorList>
    </citation>
    <scope>NUCLEOTIDE SEQUENCE [LARGE SCALE GENOMIC DNA]</scope>
    <source>
        <strain evidence="6 7">UST030701-084</strain>
    </source>
</reference>
<keyword evidence="3 5" id="KW-1133">Transmembrane helix</keyword>
<feature type="transmembrane region" description="Helical" evidence="5">
    <location>
        <begin position="38"/>
        <end position="60"/>
    </location>
</feature>
<comment type="caution">
    <text evidence="6">The sequence shown here is derived from an EMBL/GenBank/DDBJ whole genome shotgun (WGS) entry which is preliminary data.</text>
</comment>
<accession>A0A150XE10</accession>
<sequence>MGLIGGFLAGLIGIGGGVMYVLVLPYLLNSMGFPSSDIVQLTIANSIFGTMFAALSGNVALWKRGEFYTKEVLSIGFFGTLVSLAILYFFVNTPAYQKTEFNIVVICLMVLIVWRTLRQAKIERVEGEDKKAGVLGFSFIGSAAGAVAALSGLGGGTIIIPVLNTGFKMTMQKAKSISLGVIFITSFSLTLMNVFAVTSFDSAKYYSGYIVWPLALILSLGVVIASPFGVSVARRLSGKTISYIFVAFVMVVIIDKLIQLI</sequence>
<comment type="similarity">
    <text evidence="5">Belongs to the 4-toluene sulfonate uptake permease (TSUP) (TC 2.A.102) family.</text>
</comment>
<evidence type="ECO:0000256" key="5">
    <source>
        <dbReference type="RuleBase" id="RU363041"/>
    </source>
</evidence>
<dbReference type="GO" id="GO:0005886">
    <property type="term" value="C:plasma membrane"/>
    <property type="evidence" value="ECO:0007669"/>
    <property type="project" value="UniProtKB-SubCell"/>
</dbReference>
<comment type="subcellular location">
    <subcellularLocation>
        <location evidence="5">Cell membrane</location>
        <topology evidence="5">Multi-pass membrane protein</topology>
    </subcellularLocation>
    <subcellularLocation>
        <location evidence="1">Membrane</location>
        <topology evidence="1">Multi-pass membrane protein</topology>
    </subcellularLocation>
</comment>
<feature type="transmembrane region" description="Helical" evidence="5">
    <location>
        <begin position="101"/>
        <end position="117"/>
    </location>
</feature>
<dbReference type="STRING" id="333140.AWW68_18990"/>
<dbReference type="PANTHER" id="PTHR43701:SF2">
    <property type="entry name" value="MEMBRANE TRANSPORTER PROTEIN YJNA-RELATED"/>
    <property type="match status" value="1"/>
</dbReference>
<feature type="transmembrane region" description="Helical" evidence="5">
    <location>
        <begin position="72"/>
        <end position="89"/>
    </location>
</feature>
<feature type="transmembrane region" description="Helical" evidence="5">
    <location>
        <begin position="240"/>
        <end position="258"/>
    </location>
</feature>
<dbReference type="InterPro" id="IPR051598">
    <property type="entry name" value="TSUP/Inactive_protease-like"/>
</dbReference>
<dbReference type="Pfam" id="PF01925">
    <property type="entry name" value="TauE"/>
    <property type="match status" value="1"/>
</dbReference>
<organism evidence="6 7">
    <name type="scientific">Roseivirga spongicola</name>
    <dbReference type="NCBI Taxonomy" id="333140"/>
    <lineage>
        <taxon>Bacteria</taxon>
        <taxon>Pseudomonadati</taxon>
        <taxon>Bacteroidota</taxon>
        <taxon>Cytophagia</taxon>
        <taxon>Cytophagales</taxon>
        <taxon>Roseivirgaceae</taxon>
        <taxon>Roseivirga</taxon>
    </lineage>
</organism>
<dbReference type="PANTHER" id="PTHR43701">
    <property type="entry name" value="MEMBRANE TRANSPORTER PROTEIN MJ0441-RELATED"/>
    <property type="match status" value="1"/>
</dbReference>
<dbReference type="AlphaFoldDB" id="A0A150XE10"/>
<evidence type="ECO:0000256" key="2">
    <source>
        <dbReference type="ARBA" id="ARBA00022692"/>
    </source>
</evidence>
<name>A0A150XE10_9BACT</name>
<dbReference type="EMBL" id="LRPC01000002">
    <property type="protein sequence ID" value="KYG76943.1"/>
    <property type="molecule type" value="Genomic_DNA"/>
</dbReference>
<keyword evidence="4 5" id="KW-0472">Membrane</keyword>
<feature type="transmembrane region" description="Helical" evidence="5">
    <location>
        <begin position="7"/>
        <end position="26"/>
    </location>
</feature>
<proteinExistence type="inferred from homology"/>
<keyword evidence="5" id="KW-1003">Cell membrane</keyword>
<evidence type="ECO:0000256" key="1">
    <source>
        <dbReference type="ARBA" id="ARBA00004141"/>
    </source>
</evidence>
<dbReference type="Proteomes" id="UP000075606">
    <property type="component" value="Unassembled WGS sequence"/>
</dbReference>
<feature type="transmembrane region" description="Helical" evidence="5">
    <location>
        <begin position="209"/>
        <end position="228"/>
    </location>
</feature>
<dbReference type="InterPro" id="IPR002781">
    <property type="entry name" value="TM_pro_TauE-like"/>
</dbReference>
<evidence type="ECO:0000313" key="6">
    <source>
        <dbReference type="EMBL" id="KYG76943.1"/>
    </source>
</evidence>